<dbReference type="GO" id="GO:0030983">
    <property type="term" value="F:mismatched DNA binding"/>
    <property type="evidence" value="ECO:0007669"/>
    <property type="project" value="InterPro"/>
</dbReference>
<keyword evidence="9" id="KW-1185">Reference proteome</keyword>
<dbReference type="GO" id="GO:0004519">
    <property type="term" value="F:endonuclease activity"/>
    <property type="evidence" value="ECO:0007669"/>
    <property type="project" value="UniProtKB-KW"/>
</dbReference>
<dbReference type="FunFam" id="3.30.230.10:FF:000013">
    <property type="entry name" value="DNA mismatch repair endonuclease MutL"/>
    <property type="match status" value="1"/>
</dbReference>
<dbReference type="InterPro" id="IPR013507">
    <property type="entry name" value="DNA_mismatch_S5_2-like"/>
</dbReference>
<comment type="function">
    <text evidence="5">This protein is involved in the repair of mismatches in DNA. It is required for dam-dependent methyl-directed DNA mismatch repair. May act as a 'molecular matchmaker', a protein that promotes the formation of a stable complex between two or more DNA-binding proteins in an ATP-dependent manner without itself being part of a final effector complex.</text>
</comment>
<feature type="region of interest" description="Disordered" evidence="6">
    <location>
        <begin position="381"/>
        <end position="455"/>
    </location>
</feature>
<gene>
    <name evidence="5" type="primary">mutL</name>
    <name evidence="8" type="ORF">C2869_19785</name>
</gene>
<feature type="compositionally biased region" description="Low complexity" evidence="6">
    <location>
        <begin position="385"/>
        <end position="404"/>
    </location>
</feature>
<dbReference type="InterPro" id="IPR020667">
    <property type="entry name" value="DNA_mismatch_repair_MutL"/>
</dbReference>
<keyword evidence="4 5" id="KW-0234">DNA repair</keyword>
<dbReference type="Gene3D" id="3.30.1540.20">
    <property type="entry name" value="MutL, C-terminal domain, dimerisation subdomain"/>
    <property type="match status" value="1"/>
</dbReference>
<dbReference type="InterPro" id="IPR042121">
    <property type="entry name" value="MutL_C_regsub"/>
</dbReference>
<proteinExistence type="inferred from homology"/>
<dbReference type="InterPro" id="IPR037198">
    <property type="entry name" value="MutL_C_sf"/>
</dbReference>
<keyword evidence="8" id="KW-0378">Hydrolase</keyword>
<feature type="compositionally biased region" description="Polar residues" evidence="6">
    <location>
        <begin position="416"/>
        <end position="455"/>
    </location>
</feature>
<dbReference type="Gene3D" id="3.30.565.10">
    <property type="entry name" value="Histidine kinase-like ATPase, C-terminal domain"/>
    <property type="match status" value="1"/>
</dbReference>
<dbReference type="AlphaFoldDB" id="A0A2S0VWF1"/>
<keyword evidence="3 5" id="KW-0227">DNA damage</keyword>
<dbReference type="Pfam" id="PF01119">
    <property type="entry name" value="DNA_mis_repair"/>
    <property type="match status" value="1"/>
</dbReference>
<dbReference type="SUPFAM" id="SSF54211">
    <property type="entry name" value="Ribosomal protein S5 domain 2-like"/>
    <property type="match status" value="1"/>
</dbReference>
<dbReference type="GO" id="GO:0006298">
    <property type="term" value="P:mismatch repair"/>
    <property type="evidence" value="ECO:0007669"/>
    <property type="project" value="UniProtKB-UniRule"/>
</dbReference>
<name>A0A2S0VWF1_9ALTE</name>
<dbReference type="Gene3D" id="3.30.1370.100">
    <property type="entry name" value="MutL, C-terminal domain, regulatory subdomain"/>
    <property type="match status" value="1"/>
</dbReference>
<dbReference type="Gene3D" id="3.30.230.10">
    <property type="match status" value="1"/>
</dbReference>
<dbReference type="PANTHER" id="PTHR10073">
    <property type="entry name" value="DNA MISMATCH REPAIR PROTEIN MLH, PMS, MUTL"/>
    <property type="match status" value="1"/>
</dbReference>
<dbReference type="PANTHER" id="PTHR10073:SF12">
    <property type="entry name" value="DNA MISMATCH REPAIR PROTEIN MLH1"/>
    <property type="match status" value="1"/>
</dbReference>
<dbReference type="HAMAP" id="MF_00149">
    <property type="entry name" value="DNA_mis_repair"/>
    <property type="match status" value="1"/>
</dbReference>
<dbReference type="InterPro" id="IPR038973">
    <property type="entry name" value="MutL/Mlh/Pms-like"/>
</dbReference>
<dbReference type="PROSITE" id="PS00058">
    <property type="entry name" value="DNA_MISMATCH_REPAIR_1"/>
    <property type="match status" value="1"/>
</dbReference>
<evidence type="ECO:0000256" key="2">
    <source>
        <dbReference type="ARBA" id="ARBA00021975"/>
    </source>
</evidence>
<dbReference type="RefSeq" id="WP_108604558.1">
    <property type="nucleotide sequence ID" value="NZ_CP026604.1"/>
</dbReference>
<dbReference type="InterPro" id="IPR042120">
    <property type="entry name" value="MutL_C_dimsub"/>
</dbReference>
<dbReference type="Pfam" id="PF13589">
    <property type="entry name" value="HATPase_c_3"/>
    <property type="match status" value="1"/>
</dbReference>
<evidence type="ECO:0000313" key="9">
    <source>
        <dbReference type="Proteomes" id="UP000244441"/>
    </source>
</evidence>
<organism evidence="8 9">
    <name type="scientific">Saccharobesus litoralis</name>
    <dbReference type="NCBI Taxonomy" id="2172099"/>
    <lineage>
        <taxon>Bacteria</taxon>
        <taxon>Pseudomonadati</taxon>
        <taxon>Pseudomonadota</taxon>
        <taxon>Gammaproteobacteria</taxon>
        <taxon>Alteromonadales</taxon>
        <taxon>Alteromonadaceae</taxon>
        <taxon>Saccharobesus</taxon>
    </lineage>
</organism>
<dbReference type="SUPFAM" id="SSF55874">
    <property type="entry name" value="ATPase domain of HSP90 chaperone/DNA topoisomerase II/histidine kinase"/>
    <property type="match status" value="1"/>
</dbReference>
<feature type="domain" description="DNA mismatch repair protein S5" evidence="7">
    <location>
        <begin position="212"/>
        <end position="330"/>
    </location>
</feature>
<evidence type="ECO:0000256" key="5">
    <source>
        <dbReference type="HAMAP-Rule" id="MF_00149"/>
    </source>
</evidence>
<evidence type="ECO:0000256" key="3">
    <source>
        <dbReference type="ARBA" id="ARBA00022763"/>
    </source>
</evidence>
<accession>A0A2S0VWF1</accession>
<dbReference type="FunFam" id="3.30.565.10:FF:000003">
    <property type="entry name" value="DNA mismatch repair endonuclease MutL"/>
    <property type="match status" value="1"/>
</dbReference>
<reference evidence="8 9" key="1">
    <citation type="submission" date="2018-01" db="EMBL/GenBank/DDBJ databases">
        <title>Genome sequence of a Cantenovulum-like bacteria.</title>
        <authorList>
            <person name="Tan W.R."/>
            <person name="Lau N.-S."/>
            <person name="Go F."/>
            <person name="Amirul A.-A.A."/>
        </authorList>
    </citation>
    <scope>NUCLEOTIDE SEQUENCE [LARGE SCALE GENOMIC DNA]</scope>
    <source>
        <strain evidence="8 9">CCB-QB4</strain>
    </source>
</reference>
<dbReference type="InterPro" id="IPR014790">
    <property type="entry name" value="MutL_C"/>
</dbReference>
<evidence type="ECO:0000313" key="8">
    <source>
        <dbReference type="EMBL" id="AWB68503.1"/>
    </source>
</evidence>
<dbReference type="GO" id="GO:0005524">
    <property type="term" value="F:ATP binding"/>
    <property type="evidence" value="ECO:0007669"/>
    <property type="project" value="InterPro"/>
</dbReference>
<dbReference type="GO" id="GO:0016887">
    <property type="term" value="F:ATP hydrolysis activity"/>
    <property type="evidence" value="ECO:0007669"/>
    <property type="project" value="InterPro"/>
</dbReference>
<evidence type="ECO:0000256" key="1">
    <source>
        <dbReference type="ARBA" id="ARBA00006082"/>
    </source>
</evidence>
<dbReference type="NCBIfam" id="TIGR00585">
    <property type="entry name" value="mutl"/>
    <property type="match status" value="1"/>
</dbReference>
<dbReference type="CDD" id="cd03482">
    <property type="entry name" value="MutL_Trans_MutL"/>
    <property type="match status" value="1"/>
</dbReference>
<dbReference type="EMBL" id="CP026604">
    <property type="protein sequence ID" value="AWB68503.1"/>
    <property type="molecule type" value="Genomic_DNA"/>
</dbReference>
<comment type="similarity">
    <text evidence="1 5">Belongs to the DNA mismatch repair MutL/HexB family.</text>
</comment>
<keyword evidence="8" id="KW-0255">Endonuclease</keyword>
<sequence>MPIKILPPQLANQIAAGEVVERPASVIKELLENSLDAGATKIDIDIEAGGSQLIRIRDNGSGIAKEELGLALSRHATSKVSSLNDLEAIQSLGFRGEALASISSVSRLKLTSRPEHQTEAWQATAEGQEMAVDIKPAAHPVGTTIEVADLFFNTPARRRFLRTDKTEFTHIEEVIKRIALSRFDVQIKLTNNGKIHKNYRTGREDKAQLQRIAAVCGGNFIEHCVELDSSYDLVTIKGWLGEPHIARQQRDIQYCYVNGRMMRDKLINHAIRQAYESRITSEQHAAYVLYIEVDPKQVDVNVHPAKHEVRFHQARLIHDFIYQAVYAALNNELVDNAIAEATLVQQSSGQQSLVQQNKLDTGYQAGQLYPGQEVASQFERELADSTLPNSSATSSSSEPSLNLERNIDGDKVAPSAQGSASYANSPYTNHANHTNSSNRPSHGNSAQWQSEYSPKTSVSTEQQIAHYAELVAPLSDTKALDKTSASSPAEPLDAAESTNIKTNINIKASSQLSDVQILTTLQQHYLLAKYADNLYCLPIAQLQLAIIGAKLEYVCNQPDAIAQPLLLPVAIKVDQTCLNKWLVHQTCLTQLQFVINQPRKDTLVIQKVPALLRELDLASIIGDWLLQLPEQDTPISTDHSIKLLANLVQQQQNLPSWSEITQLLNDYHNLKLPDFATFIKQHAKQIDYSHCLLSAPT</sequence>
<protein>
    <recommendedName>
        <fullName evidence="2 5">DNA mismatch repair protein MutL</fullName>
    </recommendedName>
</protein>
<dbReference type="CDD" id="cd16926">
    <property type="entry name" value="HATPase_MutL-MLH-PMS-like"/>
    <property type="match status" value="1"/>
</dbReference>
<dbReference type="NCBIfam" id="NF000948">
    <property type="entry name" value="PRK00095.1-1"/>
    <property type="match status" value="1"/>
</dbReference>
<dbReference type="OrthoDB" id="9763467at2"/>
<evidence type="ECO:0000256" key="4">
    <source>
        <dbReference type="ARBA" id="ARBA00023204"/>
    </source>
</evidence>
<dbReference type="InterPro" id="IPR036890">
    <property type="entry name" value="HATPase_C_sf"/>
</dbReference>
<dbReference type="InterPro" id="IPR020568">
    <property type="entry name" value="Ribosomal_Su5_D2-typ_SF"/>
</dbReference>
<keyword evidence="8" id="KW-0540">Nuclease</keyword>
<dbReference type="GO" id="GO:0140664">
    <property type="term" value="F:ATP-dependent DNA damage sensor activity"/>
    <property type="evidence" value="ECO:0007669"/>
    <property type="project" value="InterPro"/>
</dbReference>
<dbReference type="GO" id="GO:0032300">
    <property type="term" value="C:mismatch repair complex"/>
    <property type="evidence" value="ECO:0007669"/>
    <property type="project" value="InterPro"/>
</dbReference>
<evidence type="ECO:0000256" key="6">
    <source>
        <dbReference type="SAM" id="MobiDB-lite"/>
    </source>
</evidence>
<dbReference type="Proteomes" id="UP000244441">
    <property type="component" value="Chromosome"/>
</dbReference>
<dbReference type="Pfam" id="PF08676">
    <property type="entry name" value="MutL_C"/>
    <property type="match status" value="1"/>
</dbReference>
<dbReference type="SMART" id="SM01340">
    <property type="entry name" value="DNA_mis_repair"/>
    <property type="match status" value="1"/>
</dbReference>
<dbReference type="InterPro" id="IPR002099">
    <property type="entry name" value="MutL/Mlh/PMS"/>
</dbReference>
<dbReference type="KEGG" id="cate:C2869_19785"/>
<dbReference type="InterPro" id="IPR014721">
    <property type="entry name" value="Ribsml_uS5_D2-typ_fold_subgr"/>
</dbReference>
<dbReference type="SUPFAM" id="SSF118116">
    <property type="entry name" value="DNA mismatch repair protein MutL"/>
    <property type="match status" value="1"/>
</dbReference>
<dbReference type="InterPro" id="IPR014762">
    <property type="entry name" value="DNA_mismatch_repair_CS"/>
</dbReference>
<evidence type="ECO:0000259" key="7">
    <source>
        <dbReference type="SMART" id="SM01340"/>
    </source>
</evidence>